<evidence type="ECO:0000259" key="3">
    <source>
        <dbReference type="Pfam" id="PF20152"/>
    </source>
</evidence>
<dbReference type="EMBL" id="KN880435">
    <property type="protein sequence ID" value="KIY73562.1"/>
    <property type="molecule type" value="Genomic_DNA"/>
</dbReference>
<feature type="compositionally biased region" description="Basic and acidic residues" evidence="1">
    <location>
        <begin position="392"/>
        <end position="406"/>
    </location>
</feature>
<reference evidence="4 5" key="1">
    <citation type="journal article" date="2015" name="Fungal Genet. Biol.">
        <title>Evolution of novel wood decay mechanisms in Agaricales revealed by the genome sequences of Fistulina hepatica and Cylindrobasidium torrendii.</title>
        <authorList>
            <person name="Floudas D."/>
            <person name="Held B.W."/>
            <person name="Riley R."/>
            <person name="Nagy L.G."/>
            <person name="Koehler G."/>
            <person name="Ransdell A.S."/>
            <person name="Younus H."/>
            <person name="Chow J."/>
            <person name="Chiniquy J."/>
            <person name="Lipzen A."/>
            <person name="Tritt A."/>
            <person name="Sun H."/>
            <person name="Haridas S."/>
            <person name="LaButti K."/>
            <person name="Ohm R.A."/>
            <person name="Kues U."/>
            <person name="Blanchette R.A."/>
            <person name="Grigoriev I.V."/>
            <person name="Minto R.E."/>
            <person name="Hibbett D.S."/>
        </authorList>
    </citation>
    <scope>NUCLEOTIDE SEQUENCE [LARGE SCALE GENOMIC DNA]</scope>
    <source>
        <strain evidence="4 5">FP15055 ss-10</strain>
    </source>
</reference>
<feature type="region of interest" description="Disordered" evidence="1">
    <location>
        <begin position="388"/>
        <end position="413"/>
    </location>
</feature>
<dbReference type="OrthoDB" id="3183258at2759"/>
<keyword evidence="2" id="KW-0472">Membrane</keyword>
<protein>
    <recommendedName>
        <fullName evidence="3">DUF6534 domain-containing protein</fullName>
    </recommendedName>
</protein>
<dbReference type="PANTHER" id="PTHR40465:SF1">
    <property type="entry name" value="DUF6534 DOMAIN-CONTAINING PROTEIN"/>
    <property type="match status" value="1"/>
</dbReference>
<sequence>MRTPPEAWAPESRLPVRRNLDEKGVSCDALYSVMHSESATGTRIPLLFSMAWFEEIPASIYQERRAEGTGGNPATVAYGPMLIGMMFNLMLYGVVLSQTYIYLTSYKKRDKLWIQILVLFLLVANTANSVFVSADVYIALVINYGSSTVTDNAPYLKDCTWLFITNPIITGVVGAACQVFFCWRVKVLTRSWVLSGIVVIISIVGMIGSIMFSAHLVHTPAFLSFTDFKQIVILWLVCACAADVAISGIMVWYLRKHKTGFERSDELVDRIIRVTVQTGIITSFAAFIDMIVYLVNPSALHLLFNVVLTKLYTCTMLSSLNSRGGWQYSGSNGGSNSQSGGNMVSTIGGSQGRNKRTAHGSINPTATHTRPEVFVHVEHMELQDTPSRRTFKVGDDDSRSEGEWDTKVTNNIV</sequence>
<evidence type="ECO:0000313" key="4">
    <source>
        <dbReference type="EMBL" id="KIY73562.1"/>
    </source>
</evidence>
<accession>A0A0D7BT15</accession>
<feature type="transmembrane region" description="Helical" evidence="2">
    <location>
        <begin position="193"/>
        <end position="212"/>
    </location>
</feature>
<evidence type="ECO:0000256" key="2">
    <source>
        <dbReference type="SAM" id="Phobius"/>
    </source>
</evidence>
<organism evidence="4 5">
    <name type="scientific">Cylindrobasidium torrendii FP15055 ss-10</name>
    <dbReference type="NCBI Taxonomy" id="1314674"/>
    <lineage>
        <taxon>Eukaryota</taxon>
        <taxon>Fungi</taxon>
        <taxon>Dikarya</taxon>
        <taxon>Basidiomycota</taxon>
        <taxon>Agaricomycotina</taxon>
        <taxon>Agaricomycetes</taxon>
        <taxon>Agaricomycetidae</taxon>
        <taxon>Agaricales</taxon>
        <taxon>Marasmiineae</taxon>
        <taxon>Physalacriaceae</taxon>
        <taxon>Cylindrobasidium</taxon>
    </lineage>
</organism>
<dbReference type="Pfam" id="PF20152">
    <property type="entry name" value="DUF6534"/>
    <property type="match status" value="1"/>
</dbReference>
<dbReference type="PANTHER" id="PTHR40465">
    <property type="entry name" value="CHROMOSOME 1, WHOLE GENOME SHOTGUN SEQUENCE"/>
    <property type="match status" value="1"/>
</dbReference>
<feature type="transmembrane region" description="Helical" evidence="2">
    <location>
        <begin position="274"/>
        <end position="295"/>
    </location>
</feature>
<name>A0A0D7BT15_9AGAR</name>
<dbReference type="AlphaFoldDB" id="A0A0D7BT15"/>
<feature type="transmembrane region" description="Helical" evidence="2">
    <location>
        <begin position="116"/>
        <end position="140"/>
    </location>
</feature>
<feature type="transmembrane region" description="Helical" evidence="2">
    <location>
        <begin position="232"/>
        <end position="254"/>
    </location>
</feature>
<gene>
    <name evidence="4" type="ORF">CYLTODRAFT_434209</name>
</gene>
<dbReference type="Proteomes" id="UP000054007">
    <property type="component" value="Unassembled WGS sequence"/>
</dbReference>
<keyword evidence="2" id="KW-1133">Transmembrane helix</keyword>
<evidence type="ECO:0000313" key="5">
    <source>
        <dbReference type="Proteomes" id="UP000054007"/>
    </source>
</evidence>
<feature type="transmembrane region" description="Helical" evidence="2">
    <location>
        <begin position="81"/>
        <end position="104"/>
    </location>
</feature>
<dbReference type="InterPro" id="IPR045339">
    <property type="entry name" value="DUF6534"/>
</dbReference>
<keyword evidence="5" id="KW-1185">Reference proteome</keyword>
<dbReference type="STRING" id="1314674.A0A0D7BT15"/>
<keyword evidence="2" id="KW-0812">Transmembrane</keyword>
<proteinExistence type="predicted"/>
<evidence type="ECO:0000256" key="1">
    <source>
        <dbReference type="SAM" id="MobiDB-lite"/>
    </source>
</evidence>
<feature type="transmembrane region" description="Helical" evidence="2">
    <location>
        <begin position="160"/>
        <end position="181"/>
    </location>
</feature>
<feature type="region of interest" description="Disordered" evidence="1">
    <location>
        <begin position="331"/>
        <end position="366"/>
    </location>
</feature>
<feature type="domain" description="DUF6534" evidence="3">
    <location>
        <begin position="239"/>
        <end position="323"/>
    </location>
</feature>